<keyword evidence="1" id="KW-0472">Membrane</keyword>
<dbReference type="EMBL" id="CP136522">
    <property type="protein sequence ID" value="WOT05341.1"/>
    <property type="molecule type" value="Genomic_DNA"/>
</dbReference>
<evidence type="ECO:0008006" key="4">
    <source>
        <dbReference type="Google" id="ProtNLM"/>
    </source>
</evidence>
<keyword evidence="1" id="KW-0812">Transmembrane</keyword>
<accession>A0ABZ0JYU6</accession>
<evidence type="ECO:0000256" key="1">
    <source>
        <dbReference type="SAM" id="Phobius"/>
    </source>
</evidence>
<dbReference type="RefSeq" id="WP_310469604.1">
    <property type="nucleotide sequence ID" value="NZ_CP136522.1"/>
</dbReference>
<proteinExistence type="predicted"/>
<keyword evidence="3" id="KW-1185">Reference proteome</keyword>
<sequence length="147" mass="16801">MAISRKKWNSIIIIASILMICVLTVLETQRRSKQVTTQALFDLSAPLSELQLGEHWLQKRQSGWQCSEQVVNCLEWARAWEQVRMTAVTQKPETVGKAKELIIQIADIDTQLQWVLFDSQGLLKSPTGNWYQIPANLRAALIPTLRE</sequence>
<feature type="transmembrane region" description="Helical" evidence="1">
    <location>
        <begin position="7"/>
        <end position="26"/>
    </location>
</feature>
<dbReference type="Proteomes" id="UP001529491">
    <property type="component" value="Chromosome"/>
</dbReference>
<name>A0ABZ0JYU6_9GAMM</name>
<reference evidence="2 3" key="1">
    <citation type="submission" date="2023-10" db="EMBL/GenBank/DDBJ databases">
        <title>Complete genome sequence of Shewanella sp. DAU334.</title>
        <authorList>
            <person name="Lee Y.-S."/>
            <person name="Jeong H.-R."/>
            <person name="Hwang E.-J."/>
            <person name="Choi Y.-L."/>
            <person name="Kim G.-D."/>
        </authorList>
    </citation>
    <scope>NUCLEOTIDE SEQUENCE [LARGE SCALE GENOMIC DNA]</scope>
    <source>
        <strain evidence="2 3">DAU334</strain>
    </source>
</reference>
<keyword evidence="1" id="KW-1133">Transmembrane helix</keyword>
<evidence type="ECO:0000313" key="2">
    <source>
        <dbReference type="EMBL" id="WOT05341.1"/>
    </source>
</evidence>
<gene>
    <name evidence="2" type="ORF">RGE70_00510</name>
</gene>
<protein>
    <recommendedName>
        <fullName evidence="4">DUF2509 domain-containing protein</fullName>
    </recommendedName>
</protein>
<organism evidence="2 3">
    <name type="scientific">Shewanella youngdeokensis</name>
    <dbReference type="NCBI Taxonomy" id="2999068"/>
    <lineage>
        <taxon>Bacteria</taxon>
        <taxon>Pseudomonadati</taxon>
        <taxon>Pseudomonadota</taxon>
        <taxon>Gammaproteobacteria</taxon>
        <taxon>Alteromonadales</taxon>
        <taxon>Shewanellaceae</taxon>
        <taxon>Shewanella</taxon>
    </lineage>
</organism>
<evidence type="ECO:0000313" key="3">
    <source>
        <dbReference type="Proteomes" id="UP001529491"/>
    </source>
</evidence>